<evidence type="ECO:0000313" key="13">
    <source>
        <dbReference type="Proteomes" id="UP000662618"/>
    </source>
</evidence>
<organism evidence="12 13">
    <name type="scientific">Chryseobacterium aquaeductus</name>
    <dbReference type="NCBI Taxonomy" id="2675056"/>
    <lineage>
        <taxon>Bacteria</taxon>
        <taxon>Pseudomonadati</taxon>
        <taxon>Bacteroidota</taxon>
        <taxon>Flavobacteriia</taxon>
        <taxon>Flavobacteriales</taxon>
        <taxon>Weeksellaceae</taxon>
        <taxon>Chryseobacterium group</taxon>
        <taxon>Chryseobacterium</taxon>
    </lineage>
</organism>
<dbReference type="PROSITE" id="PS52016">
    <property type="entry name" value="TONB_DEPENDENT_REC_3"/>
    <property type="match status" value="1"/>
</dbReference>
<dbReference type="InterPro" id="IPR037066">
    <property type="entry name" value="Plug_dom_sf"/>
</dbReference>
<evidence type="ECO:0000256" key="4">
    <source>
        <dbReference type="ARBA" id="ARBA00022692"/>
    </source>
</evidence>
<dbReference type="Pfam" id="PF07715">
    <property type="entry name" value="Plug"/>
    <property type="match status" value="1"/>
</dbReference>
<sequence length="970" mass="105622">MKKNYQLIIALGIIMIGGTVSAQEKDSLRSAQVEEVKILGSRNKNRVSTDTPVPVDVINISSQGILAPQTDLTQILNYAAPSFTSNTATVADGTDHIDPAQLRGLGPDQVLVLLNNKRRHTSSLVNINGTPGRGTVGTDLNAIPAFAIERLEVLRDGASAQYGSDAIAGVINVVMKKSTNQLTSAITAGSFNSKGSNDHHGGWDGDKYQLDLNYGTKIGNKGFINLTGSLLSRGDTSRAMAATDAIYNAYNAIEKRALENGVNISSLFSNINNTSNSTQILNYIKQYAPNIGYFTSAQQTAIQNAGTISAMQSALNFDVTDKELAYRGLTRDDFNMRVGQSKLFSGQLYVNSEFDISSSVRAYAFGGYSYRNGNAAGFYRRPNQSRTATSIYQNGFLPEIDSDVQDFSLAAGFKGKLGSINYDVSNTFGQNTFDYTIKNTANASIQYPSKTEFNAGGLGFSQNTINADFDTKIDFLKGFNIAFGVEGRFENFKIKQGEEASWALYDINGNIQNASTAANLKPTDFYNGVIAVVEGNNFYAGSPIKDSNGNTIGYNPYNGTRPGGSQVFPGFRPVNDISKGRSSMGAYIDTELDVTDKLLVSGALRFENYSDFGSTFNYKFATRYKITENINFRGALSSGFRAPSLHQLYFNSTSTQFVAGNPFEVGIFSNDSSVAKKLGIPDLKQERSNSYSAGFTFKMPTANLTFAVDGYYIKIKDRIVLTDQFSPDSSTKSFFDEANATAAAFFANAIDTQTKGIESVISHKAKFGGTFTLNSDLAVTISKTNRVGDIHASPVLSSNANLNKYYSEASRIYLEEAIPRFKTSLNNTVNFGKFNVMLRNVYFGKVTDPNAVDANGDGIVGAQIINGQVVETEHQIMSAKIITDLSLAYQLFKNIKVTLGANNLFDVYPDRNTDPLTAKRASIDGNGNLVYTAAPTRIDLTNSNQFVYSRNVSQFGMNGRYVFMRLNMNF</sequence>
<proteinExistence type="inferred from homology"/>
<keyword evidence="12" id="KW-0675">Receptor</keyword>
<gene>
    <name evidence="12" type="primary">fepA</name>
    <name evidence="12" type="ORF">CHRY9390_00906</name>
</gene>
<dbReference type="InterPro" id="IPR012910">
    <property type="entry name" value="Plug_dom"/>
</dbReference>
<accession>A0A9N8MES1</accession>
<dbReference type="Gene3D" id="2.40.170.20">
    <property type="entry name" value="TonB-dependent receptor, beta-barrel domain"/>
    <property type="match status" value="1"/>
</dbReference>
<protein>
    <submittedName>
        <fullName evidence="12">Ferrienterobactin receptor</fullName>
    </submittedName>
</protein>
<dbReference type="Gene3D" id="2.170.130.10">
    <property type="entry name" value="TonB-dependent receptor, plug domain"/>
    <property type="match status" value="1"/>
</dbReference>
<keyword evidence="3 8" id="KW-1134">Transmembrane beta strand</keyword>
<dbReference type="PANTHER" id="PTHR47234:SF3">
    <property type="entry name" value="SECRETIN_TONB SHORT N-TERMINAL DOMAIN-CONTAINING PROTEIN"/>
    <property type="match status" value="1"/>
</dbReference>
<dbReference type="EMBL" id="CAJIMS010000001">
    <property type="protein sequence ID" value="CAD7802287.1"/>
    <property type="molecule type" value="Genomic_DNA"/>
</dbReference>
<keyword evidence="2 8" id="KW-0813">Transport</keyword>
<evidence type="ECO:0000256" key="9">
    <source>
        <dbReference type="RuleBase" id="RU003357"/>
    </source>
</evidence>
<evidence type="ECO:0000256" key="8">
    <source>
        <dbReference type="PROSITE-ProRule" id="PRU01360"/>
    </source>
</evidence>
<evidence type="ECO:0000259" key="11">
    <source>
        <dbReference type="Pfam" id="PF07715"/>
    </source>
</evidence>
<keyword evidence="7 8" id="KW-0998">Cell outer membrane</keyword>
<keyword evidence="6 8" id="KW-0472">Membrane</keyword>
<feature type="domain" description="TonB-dependent receptor-like beta-barrel" evidence="10">
    <location>
        <begin position="419"/>
        <end position="904"/>
    </location>
</feature>
<keyword evidence="4 8" id="KW-0812">Transmembrane</keyword>
<evidence type="ECO:0000256" key="7">
    <source>
        <dbReference type="ARBA" id="ARBA00023237"/>
    </source>
</evidence>
<comment type="caution">
    <text evidence="12">The sequence shown here is derived from an EMBL/GenBank/DDBJ whole genome shotgun (WGS) entry which is preliminary data.</text>
</comment>
<dbReference type="SUPFAM" id="SSF56935">
    <property type="entry name" value="Porins"/>
    <property type="match status" value="1"/>
</dbReference>
<evidence type="ECO:0000256" key="5">
    <source>
        <dbReference type="ARBA" id="ARBA00023077"/>
    </source>
</evidence>
<reference evidence="12" key="1">
    <citation type="submission" date="2020-12" db="EMBL/GenBank/DDBJ databases">
        <authorList>
            <person name="Rodrigo-Torres L."/>
            <person name="Arahal R. D."/>
            <person name="Lucena T."/>
        </authorList>
    </citation>
    <scope>NUCLEOTIDE SEQUENCE</scope>
    <source>
        <strain evidence="12">CECT 9390</strain>
    </source>
</reference>
<comment type="similarity">
    <text evidence="8 9">Belongs to the TonB-dependent receptor family.</text>
</comment>
<evidence type="ECO:0000256" key="6">
    <source>
        <dbReference type="ARBA" id="ARBA00023136"/>
    </source>
</evidence>
<dbReference type="InterPro" id="IPR000531">
    <property type="entry name" value="Beta-barrel_TonB"/>
</dbReference>
<keyword evidence="5 9" id="KW-0798">TonB box</keyword>
<keyword evidence="13" id="KW-1185">Reference proteome</keyword>
<evidence type="ECO:0000313" key="12">
    <source>
        <dbReference type="EMBL" id="CAD7802287.1"/>
    </source>
</evidence>
<dbReference type="Pfam" id="PF00593">
    <property type="entry name" value="TonB_dep_Rec_b-barrel"/>
    <property type="match status" value="1"/>
</dbReference>
<evidence type="ECO:0000256" key="3">
    <source>
        <dbReference type="ARBA" id="ARBA00022452"/>
    </source>
</evidence>
<dbReference type="PANTHER" id="PTHR47234">
    <property type="match status" value="1"/>
</dbReference>
<dbReference type="Proteomes" id="UP000662618">
    <property type="component" value="Unassembled WGS sequence"/>
</dbReference>
<dbReference type="InterPro" id="IPR036942">
    <property type="entry name" value="Beta-barrel_TonB_sf"/>
</dbReference>
<dbReference type="GO" id="GO:0009279">
    <property type="term" value="C:cell outer membrane"/>
    <property type="evidence" value="ECO:0007669"/>
    <property type="project" value="UniProtKB-SubCell"/>
</dbReference>
<evidence type="ECO:0000256" key="2">
    <source>
        <dbReference type="ARBA" id="ARBA00022448"/>
    </source>
</evidence>
<feature type="domain" description="TonB-dependent receptor plug" evidence="11">
    <location>
        <begin position="50"/>
        <end position="170"/>
    </location>
</feature>
<evidence type="ECO:0000256" key="1">
    <source>
        <dbReference type="ARBA" id="ARBA00004571"/>
    </source>
</evidence>
<name>A0A9N8MES1_9FLAO</name>
<dbReference type="InterPro" id="IPR039426">
    <property type="entry name" value="TonB-dep_rcpt-like"/>
</dbReference>
<evidence type="ECO:0000259" key="10">
    <source>
        <dbReference type="Pfam" id="PF00593"/>
    </source>
</evidence>
<dbReference type="RefSeq" id="WP_162087378.1">
    <property type="nucleotide sequence ID" value="NZ_CAJIMS010000001.1"/>
</dbReference>
<dbReference type="AlphaFoldDB" id="A0A9N8MES1"/>
<comment type="subcellular location">
    <subcellularLocation>
        <location evidence="1 8">Cell outer membrane</location>
        <topology evidence="1 8">Multi-pass membrane protein</topology>
    </subcellularLocation>
</comment>